<dbReference type="Proteomes" id="UP000594759">
    <property type="component" value="Chromosome"/>
</dbReference>
<dbReference type="SUPFAM" id="SSF51735">
    <property type="entry name" value="NAD(P)-binding Rossmann-fold domains"/>
    <property type="match status" value="1"/>
</dbReference>
<evidence type="ECO:0000259" key="1">
    <source>
        <dbReference type="Pfam" id="PF13460"/>
    </source>
</evidence>
<protein>
    <submittedName>
        <fullName evidence="2">NAD(P)H-binding protein</fullName>
    </submittedName>
</protein>
<dbReference type="PANTHER" id="PTHR43162:SF1">
    <property type="entry name" value="PRESTALK A DIFFERENTIATION PROTEIN A"/>
    <property type="match status" value="1"/>
</dbReference>
<name>A0A7S9PZI5_9SPHI</name>
<dbReference type="InterPro" id="IPR016040">
    <property type="entry name" value="NAD(P)-bd_dom"/>
</dbReference>
<dbReference type="Pfam" id="PF13460">
    <property type="entry name" value="NAD_binding_10"/>
    <property type="match status" value="1"/>
</dbReference>
<dbReference type="InterPro" id="IPR036291">
    <property type="entry name" value="NAD(P)-bd_dom_sf"/>
</dbReference>
<organism evidence="2 3">
    <name type="scientific">Pedobacter endophyticus</name>
    <dbReference type="NCBI Taxonomy" id="2789740"/>
    <lineage>
        <taxon>Bacteria</taxon>
        <taxon>Pseudomonadati</taxon>
        <taxon>Bacteroidota</taxon>
        <taxon>Sphingobacteriia</taxon>
        <taxon>Sphingobacteriales</taxon>
        <taxon>Sphingobacteriaceae</taxon>
        <taxon>Pedobacter</taxon>
    </lineage>
</organism>
<dbReference type="EMBL" id="CP064939">
    <property type="protein sequence ID" value="QPH40388.1"/>
    <property type="molecule type" value="Genomic_DNA"/>
</dbReference>
<dbReference type="Gene3D" id="3.90.25.10">
    <property type="entry name" value="UDP-galactose 4-epimerase, domain 1"/>
    <property type="match status" value="1"/>
</dbReference>
<dbReference type="AlphaFoldDB" id="A0A7S9PZI5"/>
<dbReference type="RefSeq" id="WP_196099842.1">
    <property type="nucleotide sequence ID" value="NZ_CP064939.1"/>
</dbReference>
<feature type="domain" description="NAD(P)-binding" evidence="1">
    <location>
        <begin position="6"/>
        <end position="191"/>
    </location>
</feature>
<evidence type="ECO:0000313" key="3">
    <source>
        <dbReference type="Proteomes" id="UP000594759"/>
    </source>
</evidence>
<dbReference type="InterPro" id="IPR051604">
    <property type="entry name" value="Ergot_Alk_Oxidoreductase"/>
</dbReference>
<evidence type="ECO:0000313" key="2">
    <source>
        <dbReference type="EMBL" id="QPH40388.1"/>
    </source>
</evidence>
<dbReference type="KEGG" id="pex:IZT61_03660"/>
<accession>A0A7S9PZI5</accession>
<sequence length="287" mass="31773">MLLITGATGNIGQQLIDQLTAKQRKPVIALTRDASKAKELFPVSTEIKEVDVLDTPRLTEVFAEAEALFILNPPADVSTDIDLEERKTVKSILEALKSIPTKRVVVQSTLGNQPGEHIADLGVLYALEQGIKTMHHDYHIIRPAYYISNWKPAIATAKENGFITSFYPEDFRMPMVAPRDIAKLAAELLTQERSERISNIVGPTDYSPADVAAALSNIFNKEIKVKVIDEKDWEGVYQSLGFSPQAAHSYTNMTRITLKGGVEYPEDAVVGETSIEEYLRGCEGLLK</sequence>
<proteinExistence type="predicted"/>
<keyword evidence="3" id="KW-1185">Reference proteome</keyword>
<reference evidence="2 3" key="1">
    <citation type="submission" date="2020-11" db="EMBL/GenBank/DDBJ databases">
        <title>Pedobacter endophytica, an endophytic bacteria isolated form Carex pumila.</title>
        <authorList>
            <person name="Peng Y."/>
            <person name="Jiang L."/>
            <person name="Lee J."/>
        </authorList>
    </citation>
    <scope>NUCLEOTIDE SEQUENCE [LARGE SCALE GENOMIC DNA]</scope>
    <source>
        <strain evidence="2 3">JBR3-12</strain>
    </source>
</reference>
<dbReference type="Gene3D" id="3.40.50.720">
    <property type="entry name" value="NAD(P)-binding Rossmann-like Domain"/>
    <property type="match status" value="1"/>
</dbReference>
<gene>
    <name evidence="2" type="ORF">IZT61_03660</name>
</gene>
<dbReference type="PANTHER" id="PTHR43162">
    <property type="match status" value="1"/>
</dbReference>